<dbReference type="GO" id="GO:0003700">
    <property type="term" value="F:DNA-binding transcription factor activity"/>
    <property type="evidence" value="ECO:0007669"/>
    <property type="project" value="InterPro"/>
</dbReference>
<protein>
    <submittedName>
        <fullName evidence="5">Transcriptional regulator FtrA</fullName>
    </submittedName>
</protein>
<dbReference type="RefSeq" id="WP_069910330.1">
    <property type="nucleotide sequence ID" value="NZ_LAJE02000205.1"/>
</dbReference>
<dbReference type="Pfam" id="PF01965">
    <property type="entry name" value="DJ-1_PfpI"/>
    <property type="match status" value="1"/>
</dbReference>
<comment type="caution">
    <text evidence="5">The sequence shown here is derived from an EMBL/GenBank/DDBJ whole genome shotgun (WGS) entry which is preliminary data.</text>
</comment>
<keyword evidence="1" id="KW-0805">Transcription regulation</keyword>
<dbReference type="InterPro" id="IPR002818">
    <property type="entry name" value="DJ-1/PfpI"/>
</dbReference>
<gene>
    <name evidence="5" type="ORF">VW23_021215</name>
</gene>
<evidence type="ECO:0000256" key="1">
    <source>
        <dbReference type="ARBA" id="ARBA00023015"/>
    </source>
</evidence>
<dbReference type="CDD" id="cd03137">
    <property type="entry name" value="GATase1_AraC_1"/>
    <property type="match status" value="1"/>
</dbReference>
<feature type="domain" description="HTH araC/xylS-type" evidence="4">
    <location>
        <begin position="218"/>
        <end position="316"/>
    </location>
</feature>
<dbReference type="InterPro" id="IPR029062">
    <property type="entry name" value="Class_I_gatase-like"/>
</dbReference>
<dbReference type="InterPro" id="IPR018060">
    <property type="entry name" value="HTH_AraC"/>
</dbReference>
<sequence length="324" mass="35754">MDKPNRHVTILAYDQLCMFEFGIAVEVFGLTRPEFAHLDWYTHEIVGIEPGPYRASGGISVAANHDLGRLAEAGLIVVPGWRGAMTPVPEPLIAALRAAHARGARIATLCSGVFVPARSGLLEGRRATTHWRYADTLRSEFPSIEVLPDILYSEDGNLLTAAGSAAGIDLCLHIVRQDFGAEIANTVARRLVLPAHRDGGQAQFVARPVARERRGRIGPLLDSLRQRLNEDWSIARMAELARLSERTLIRHFNDATGLSPLTWLIAERVERSKELLETTDFGLDAIAEASGFRSQETLRHHFRSRTGVSPSAFRRSFGPLAVQR</sequence>
<reference evidence="5 6" key="1">
    <citation type="journal article" date="2015" name="Genome Announc.">
        <title>Genome Assemblies of Three Soil-Associated Devosia species: D. insulae, D. limi, and D. soli.</title>
        <authorList>
            <person name="Hassan Y.I."/>
            <person name="Lepp D."/>
            <person name="Zhou T."/>
        </authorList>
    </citation>
    <scope>NUCLEOTIDE SEQUENCE [LARGE SCALE GENOMIC DNA]</scope>
    <source>
        <strain evidence="5 6">DS-56</strain>
    </source>
</reference>
<keyword evidence="3" id="KW-0804">Transcription</keyword>
<dbReference type="InterPro" id="IPR052158">
    <property type="entry name" value="INH-QAR"/>
</dbReference>
<keyword evidence="6" id="KW-1185">Reference proteome</keyword>
<dbReference type="InterPro" id="IPR009057">
    <property type="entry name" value="Homeodomain-like_sf"/>
</dbReference>
<dbReference type="GO" id="GO:0043565">
    <property type="term" value="F:sequence-specific DNA binding"/>
    <property type="evidence" value="ECO:0007669"/>
    <property type="project" value="InterPro"/>
</dbReference>
<accession>A0A1E5XPC7</accession>
<evidence type="ECO:0000259" key="4">
    <source>
        <dbReference type="PROSITE" id="PS01124"/>
    </source>
</evidence>
<dbReference type="PROSITE" id="PS01124">
    <property type="entry name" value="HTH_ARAC_FAMILY_2"/>
    <property type="match status" value="1"/>
</dbReference>
<dbReference type="InterPro" id="IPR018062">
    <property type="entry name" value="HTH_AraC-typ_CS"/>
</dbReference>
<dbReference type="SUPFAM" id="SSF52317">
    <property type="entry name" value="Class I glutamine amidotransferase-like"/>
    <property type="match status" value="1"/>
</dbReference>
<evidence type="ECO:0000313" key="6">
    <source>
        <dbReference type="Proteomes" id="UP000095463"/>
    </source>
</evidence>
<dbReference type="NCBIfam" id="NF006902">
    <property type="entry name" value="PRK09393.1"/>
    <property type="match status" value="1"/>
</dbReference>
<dbReference type="OrthoDB" id="186587at2"/>
<name>A0A1E5XPC7_9HYPH</name>
<dbReference type="AlphaFoldDB" id="A0A1E5XPC7"/>
<evidence type="ECO:0000256" key="3">
    <source>
        <dbReference type="ARBA" id="ARBA00023163"/>
    </source>
</evidence>
<dbReference type="PROSITE" id="PS00041">
    <property type="entry name" value="HTH_ARAC_FAMILY_1"/>
    <property type="match status" value="1"/>
</dbReference>
<dbReference type="SMART" id="SM00342">
    <property type="entry name" value="HTH_ARAC"/>
    <property type="match status" value="1"/>
</dbReference>
<dbReference type="SUPFAM" id="SSF46689">
    <property type="entry name" value="Homeodomain-like"/>
    <property type="match status" value="2"/>
</dbReference>
<evidence type="ECO:0000256" key="2">
    <source>
        <dbReference type="ARBA" id="ARBA00023125"/>
    </source>
</evidence>
<dbReference type="Gene3D" id="1.10.10.60">
    <property type="entry name" value="Homeodomain-like"/>
    <property type="match status" value="1"/>
</dbReference>
<dbReference type="Pfam" id="PF12833">
    <property type="entry name" value="HTH_18"/>
    <property type="match status" value="1"/>
</dbReference>
<dbReference type="Proteomes" id="UP000095463">
    <property type="component" value="Unassembled WGS sequence"/>
</dbReference>
<keyword evidence="2" id="KW-0238">DNA-binding</keyword>
<evidence type="ECO:0000313" key="5">
    <source>
        <dbReference type="EMBL" id="OEO30462.1"/>
    </source>
</evidence>
<dbReference type="PANTHER" id="PTHR43130">
    <property type="entry name" value="ARAC-FAMILY TRANSCRIPTIONAL REGULATOR"/>
    <property type="match status" value="1"/>
</dbReference>
<proteinExistence type="predicted"/>
<dbReference type="Gene3D" id="3.40.50.880">
    <property type="match status" value="1"/>
</dbReference>
<dbReference type="EMBL" id="LAJE02000205">
    <property type="protein sequence ID" value="OEO30462.1"/>
    <property type="molecule type" value="Genomic_DNA"/>
</dbReference>
<organism evidence="5 6">
    <name type="scientific">Devosia insulae DS-56</name>
    <dbReference type="NCBI Taxonomy" id="1116389"/>
    <lineage>
        <taxon>Bacteria</taxon>
        <taxon>Pseudomonadati</taxon>
        <taxon>Pseudomonadota</taxon>
        <taxon>Alphaproteobacteria</taxon>
        <taxon>Hyphomicrobiales</taxon>
        <taxon>Devosiaceae</taxon>
        <taxon>Devosia</taxon>
    </lineage>
</organism>
<dbReference type="PANTHER" id="PTHR43130:SF3">
    <property type="entry name" value="HTH-TYPE TRANSCRIPTIONAL REGULATOR RV1931C"/>
    <property type="match status" value="1"/>
</dbReference>